<protein>
    <submittedName>
        <fullName evidence="1">Uncharacterized protein</fullName>
    </submittedName>
</protein>
<dbReference type="EMBL" id="JANBUP010000799">
    <property type="protein sequence ID" value="KAJ2810120.1"/>
    <property type="molecule type" value="Genomic_DNA"/>
</dbReference>
<proteinExistence type="predicted"/>
<name>A0ACC1LJI8_9FUNG</name>
<reference evidence="1" key="1">
    <citation type="submission" date="2022-07" db="EMBL/GenBank/DDBJ databases">
        <title>Phylogenomic reconstructions and comparative analyses of Kickxellomycotina fungi.</title>
        <authorList>
            <person name="Reynolds N.K."/>
            <person name="Stajich J.E."/>
            <person name="Barry K."/>
            <person name="Grigoriev I.V."/>
            <person name="Crous P."/>
            <person name="Smith M.E."/>
        </authorList>
    </citation>
    <scope>NUCLEOTIDE SEQUENCE</scope>
    <source>
        <strain evidence="1">CBS 102833</strain>
    </source>
</reference>
<keyword evidence="2" id="KW-1185">Reference proteome</keyword>
<evidence type="ECO:0000313" key="2">
    <source>
        <dbReference type="Proteomes" id="UP001140096"/>
    </source>
</evidence>
<evidence type="ECO:0000313" key="1">
    <source>
        <dbReference type="EMBL" id="KAJ2810120.1"/>
    </source>
</evidence>
<comment type="caution">
    <text evidence="1">The sequence shown here is derived from an EMBL/GenBank/DDBJ whole genome shotgun (WGS) entry which is preliminary data.</text>
</comment>
<sequence length="545" mass="58925">MVGLVTHSRHTLPCDVVGLIVRAFYTQHVATPARSLSPDARFGRRLRRLTQLAAVDSQWRQAVMPLLYRTLVCEEEEEEQRRADGTTTRWTTNVGLYGTSVKARAWARHLLVIPHAAGLGSLADSLDQSGFFLTPWMGLRQATVVGSGSANDDDDSTLTFYRQLLPRIFIFPGDGRAVHLGDEFMHAFDLHPLSPENAPCVSMRLMNRSSSCPPQLALADIAIRCAAPSTLNILSRFSDSLTSIRLCDIAPTLAWDVMAVLSTPGAFLGLKSLALEFSDTSTSPSTAVAESGPITPPASLPLLQSLVIRHCPFDVRLCLAALVPTTHRLSCVEIHGSKSDVLMLPEMRGLLPKARSVILACVGMARPPVDRAERFVSAALTGSSALTRAESLSLTAIAARPVGSIGNGAPIACVRLHTLELRVPLRLGAAESLLRQLPCLRRLCLPYVATESALLLAPPTMVTAARGGGQVLSRSLQLLSMGFWDCRQDLRALSYAVLAFVADIPSLLTLVHDTHVAAAVRRLIDSNAADHLRNLVITDHTKLSF</sequence>
<accession>A0ACC1LJI8</accession>
<organism evidence="1 2">
    <name type="scientific">Coemansia furcata</name>
    <dbReference type="NCBI Taxonomy" id="417177"/>
    <lineage>
        <taxon>Eukaryota</taxon>
        <taxon>Fungi</taxon>
        <taxon>Fungi incertae sedis</taxon>
        <taxon>Zoopagomycota</taxon>
        <taxon>Kickxellomycotina</taxon>
        <taxon>Kickxellomycetes</taxon>
        <taxon>Kickxellales</taxon>
        <taxon>Kickxellaceae</taxon>
        <taxon>Coemansia</taxon>
    </lineage>
</organism>
<dbReference type="Proteomes" id="UP001140096">
    <property type="component" value="Unassembled WGS sequence"/>
</dbReference>
<gene>
    <name evidence="1" type="ORF">H4S07_002855</name>
</gene>